<evidence type="ECO:0000259" key="8">
    <source>
        <dbReference type="Pfam" id="PF00313"/>
    </source>
</evidence>
<name>A0A9W7BJI5_9STRA</name>
<dbReference type="Pfam" id="PF00313">
    <property type="entry name" value="CSD"/>
    <property type="match status" value="1"/>
</dbReference>
<reference evidence="12" key="1">
    <citation type="journal article" date="2023" name="Commun. Biol.">
        <title>Genome analysis of Parmales, the sister group of diatoms, reveals the evolutionary specialization of diatoms from phago-mixotrophs to photoautotrophs.</title>
        <authorList>
            <person name="Ban H."/>
            <person name="Sato S."/>
            <person name="Yoshikawa S."/>
            <person name="Yamada K."/>
            <person name="Nakamura Y."/>
            <person name="Ichinomiya M."/>
            <person name="Sato N."/>
            <person name="Blanc-Mathieu R."/>
            <person name="Endo H."/>
            <person name="Kuwata A."/>
            <person name="Ogata H."/>
        </authorList>
    </citation>
    <scope>NUCLEOTIDE SEQUENCE [LARGE SCALE GENOMIC DNA]</scope>
</reference>
<keyword evidence="5" id="KW-0966">Cell projection</keyword>
<evidence type="ECO:0000313" key="11">
    <source>
        <dbReference type="EMBL" id="GMH88164.1"/>
    </source>
</evidence>
<comment type="caution">
    <text evidence="11">The sequence shown here is derived from an EMBL/GenBank/DDBJ whole genome shotgun (WGS) entry which is preliminary data.</text>
</comment>
<feature type="domain" description="CSD" evidence="8">
    <location>
        <begin position="355"/>
        <end position="409"/>
    </location>
</feature>
<evidence type="ECO:0000256" key="6">
    <source>
        <dbReference type="SAM" id="Coils"/>
    </source>
</evidence>
<proteinExistence type="predicted"/>
<keyword evidence="4" id="KW-0969">Cilium</keyword>
<evidence type="ECO:0000313" key="12">
    <source>
        <dbReference type="Proteomes" id="UP001162640"/>
    </source>
</evidence>
<dbReference type="GO" id="GO:0005737">
    <property type="term" value="C:cytoplasm"/>
    <property type="evidence" value="ECO:0007669"/>
    <property type="project" value="UniProtKB-SubCell"/>
</dbReference>
<accession>A0A9W7BJI5</accession>
<gene>
    <name evidence="11" type="ORF">TL16_g11077</name>
</gene>
<dbReference type="AlphaFoldDB" id="A0A9W7BJI5"/>
<dbReference type="Pfam" id="PF11527">
    <property type="entry name" value="ARL2_Bind_BART"/>
    <property type="match status" value="1"/>
</dbReference>
<dbReference type="EMBL" id="BLQM01000407">
    <property type="protein sequence ID" value="GMH88164.1"/>
    <property type="molecule type" value="Genomic_DNA"/>
</dbReference>
<evidence type="ECO:0000259" key="9">
    <source>
        <dbReference type="Pfam" id="PF01936"/>
    </source>
</evidence>
<evidence type="ECO:0000256" key="2">
    <source>
        <dbReference type="ARBA" id="ARBA00004496"/>
    </source>
</evidence>
<dbReference type="GO" id="GO:0004540">
    <property type="term" value="F:RNA nuclease activity"/>
    <property type="evidence" value="ECO:0007669"/>
    <property type="project" value="InterPro"/>
</dbReference>
<evidence type="ECO:0000256" key="4">
    <source>
        <dbReference type="ARBA" id="ARBA00023069"/>
    </source>
</evidence>
<evidence type="ECO:0000256" key="5">
    <source>
        <dbReference type="ARBA" id="ARBA00023273"/>
    </source>
</evidence>
<evidence type="ECO:0000259" key="10">
    <source>
        <dbReference type="Pfam" id="PF11527"/>
    </source>
</evidence>
<feature type="compositionally biased region" description="Basic residues" evidence="7">
    <location>
        <begin position="320"/>
        <end position="336"/>
    </location>
</feature>
<dbReference type="Gene3D" id="2.40.50.140">
    <property type="entry name" value="Nucleic acid-binding proteins"/>
    <property type="match status" value="1"/>
</dbReference>
<dbReference type="GO" id="GO:0005929">
    <property type="term" value="C:cilium"/>
    <property type="evidence" value="ECO:0007669"/>
    <property type="project" value="UniProtKB-SubCell"/>
</dbReference>
<dbReference type="InterPro" id="IPR012340">
    <property type="entry name" value="NA-bd_OB-fold"/>
</dbReference>
<dbReference type="Gene3D" id="1.20.1520.10">
    <property type="entry name" value="ADP-ribosylation factor-like 2-binding protein, domain"/>
    <property type="match status" value="1"/>
</dbReference>
<feature type="region of interest" description="Disordered" evidence="7">
    <location>
        <begin position="282"/>
        <end position="342"/>
    </location>
</feature>
<feature type="domain" description="BART" evidence="10">
    <location>
        <begin position="3"/>
        <end position="92"/>
    </location>
</feature>
<organism evidence="11 12">
    <name type="scientific">Triparma laevis f. inornata</name>
    <dbReference type="NCBI Taxonomy" id="1714386"/>
    <lineage>
        <taxon>Eukaryota</taxon>
        <taxon>Sar</taxon>
        <taxon>Stramenopiles</taxon>
        <taxon>Ochrophyta</taxon>
        <taxon>Bolidophyceae</taxon>
        <taxon>Parmales</taxon>
        <taxon>Triparmaceae</taxon>
        <taxon>Triparma</taxon>
    </lineage>
</organism>
<feature type="domain" description="NYN" evidence="9">
    <location>
        <begin position="129"/>
        <end position="254"/>
    </location>
</feature>
<dbReference type="Pfam" id="PF01936">
    <property type="entry name" value="NYN"/>
    <property type="match status" value="1"/>
</dbReference>
<comment type="subcellular location">
    <subcellularLocation>
        <location evidence="1">Cell projection</location>
        <location evidence="1">Cilium</location>
    </subcellularLocation>
    <subcellularLocation>
        <location evidence="2">Cytoplasm</location>
    </subcellularLocation>
</comment>
<protein>
    <recommendedName>
        <fullName evidence="13">NYN domain-containing protein</fullName>
    </recommendedName>
</protein>
<evidence type="ECO:0008006" key="13">
    <source>
        <dbReference type="Google" id="ProtNLM"/>
    </source>
</evidence>
<dbReference type="InterPro" id="IPR021139">
    <property type="entry name" value="NYN"/>
</dbReference>
<evidence type="ECO:0000256" key="3">
    <source>
        <dbReference type="ARBA" id="ARBA00022490"/>
    </source>
</evidence>
<dbReference type="Gene3D" id="3.40.50.1010">
    <property type="entry name" value="5'-nuclease"/>
    <property type="match status" value="1"/>
</dbReference>
<keyword evidence="6" id="KW-0175">Coiled coil</keyword>
<evidence type="ECO:0000256" key="1">
    <source>
        <dbReference type="ARBA" id="ARBA00004138"/>
    </source>
</evidence>
<dbReference type="InterPro" id="IPR042541">
    <property type="entry name" value="BART_sf"/>
</dbReference>
<dbReference type="GO" id="GO:0003676">
    <property type="term" value="F:nucleic acid binding"/>
    <property type="evidence" value="ECO:0007669"/>
    <property type="project" value="InterPro"/>
</dbReference>
<feature type="coiled-coil region" evidence="6">
    <location>
        <begin position="60"/>
        <end position="87"/>
    </location>
</feature>
<dbReference type="InterPro" id="IPR002059">
    <property type="entry name" value="CSP_DNA-bd"/>
</dbReference>
<sequence>MRGASFQSALLRFYELHAPKFSDFEPDEEFRLDQQDCYSSYLSELEALLESRLSEFSISSERFTAILQSLLEQNDDLSNQIIDAVNLSFLDFGVIMKSQFSVLYGNGCGEVDANETAASPSSSSSALKKIRILWDIENIPIPSRLSAYNVAKSLLTYSSTLTSTESVDTLISTFYSPSKKTLKFKQIKELDRAGVEMILCTTKREDADRKLAGRMRRDCGEIEGVVFVVVSGDNDFIPVYKELKQKGFKVYVVCGDGGGREGLELWTEGVCGISDVLSAGGEKVNEKVDEKNDDENDEDEDQQVFEEEAEEDGWISPQKGRNRKNKPRSSSKKSPKKSSFTPKKTYTGRCVYWSPKGYGFLHVPSFGRIFVHNLALPHTSKFRRLKKGEECIFEVVDSEKGWRAENVRGVDGGILECE</sequence>
<dbReference type="SUPFAM" id="SSF50249">
    <property type="entry name" value="Nucleic acid-binding proteins"/>
    <property type="match status" value="1"/>
</dbReference>
<keyword evidence="3" id="KW-0963">Cytoplasm</keyword>
<feature type="compositionally biased region" description="Acidic residues" evidence="7">
    <location>
        <begin position="291"/>
        <end position="313"/>
    </location>
</feature>
<dbReference type="InterPro" id="IPR023379">
    <property type="entry name" value="BART_dom"/>
</dbReference>
<evidence type="ECO:0000256" key="7">
    <source>
        <dbReference type="SAM" id="MobiDB-lite"/>
    </source>
</evidence>
<dbReference type="Proteomes" id="UP001162640">
    <property type="component" value="Unassembled WGS sequence"/>
</dbReference>